<organism evidence="3 4">
    <name type="scientific">Vibrio rhizosphaerae</name>
    <dbReference type="NCBI Taxonomy" id="398736"/>
    <lineage>
        <taxon>Bacteria</taxon>
        <taxon>Pseudomonadati</taxon>
        <taxon>Pseudomonadota</taxon>
        <taxon>Gammaproteobacteria</taxon>
        <taxon>Vibrionales</taxon>
        <taxon>Vibrionaceae</taxon>
        <taxon>Vibrio</taxon>
    </lineage>
</organism>
<dbReference type="Proteomes" id="UP001279860">
    <property type="component" value="Unassembled WGS sequence"/>
</dbReference>
<dbReference type="InterPro" id="IPR057580">
    <property type="entry name" value="Deam_C"/>
</dbReference>
<dbReference type="Pfam" id="PF24241">
    <property type="entry name" value="Deam_C"/>
    <property type="match status" value="1"/>
</dbReference>
<feature type="domain" description="Putative cytidine deaminase C-terminal" evidence="2">
    <location>
        <begin position="119"/>
        <end position="250"/>
    </location>
</feature>
<dbReference type="RefSeq" id="WP_318585342.1">
    <property type="nucleotide sequence ID" value="NZ_JAWRCP010000001.1"/>
</dbReference>
<keyword evidence="4" id="KW-1185">Reference proteome</keyword>
<evidence type="ECO:0000256" key="1">
    <source>
        <dbReference type="SAM" id="MobiDB-lite"/>
    </source>
</evidence>
<feature type="region of interest" description="Disordered" evidence="1">
    <location>
        <begin position="1"/>
        <end position="28"/>
    </location>
</feature>
<gene>
    <name evidence="3" type="ORF">SBX64_07900</name>
</gene>
<evidence type="ECO:0000313" key="3">
    <source>
        <dbReference type="EMBL" id="MDW6092465.1"/>
    </source>
</evidence>
<protein>
    <recommendedName>
        <fullName evidence="2">Putative cytidine deaminase C-terminal domain-containing protein</fullName>
    </recommendedName>
</protein>
<sequence length="250" mass="25201">MACRIGEKANSVSSLSTEGLSTSGKSLSREEALIISRGNSGGSVAGASSTESGPLLLEYKPGVADKSKLPVVIAETPSVNRGSLAGVGSSSSSPVAAIGEGTVLASGTTQGGSVVPNNIKPVVTAEARVNGSVFNDVNQTARVGANVEQRTLIAERIAEKSAQSGKALPNGNMGTAHAEVGAIQQAFDAGATTGADMTLTVTGKAVCGFCRGDVAAMAKQAELKSLTVYEEATGNTLYWQPGMKSLKKAK</sequence>
<dbReference type="EMBL" id="JAWRCP010000001">
    <property type="protein sequence ID" value="MDW6092465.1"/>
    <property type="molecule type" value="Genomic_DNA"/>
</dbReference>
<name>A0ABU4IT57_9VIBR</name>
<accession>A0ABU4IT57</accession>
<evidence type="ECO:0000259" key="2">
    <source>
        <dbReference type="Pfam" id="PF24241"/>
    </source>
</evidence>
<feature type="compositionally biased region" description="Low complexity" evidence="1">
    <location>
        <begin position="11"/>
        <end position="26"/>
    </location>
</feature>
<reference evidence="3 4" key="1">
    <citation type="submission" date="2023-11" db="EMBL/GenBank/DDBJ databases">
        <title>Plant-associative lifestyle of Vibrio porteresiae and its evolutionary dynamics.</title>
        <authorList>
            <person name="Rameshkumar N."/>
            <person name="Kirti K."/>
        </authorList>
    </citation>
    <scope>NUCLEOTIDE SEQUENCE [LARGE SCALE GENOMIC DNA]</scope>
    <source>
        <strain evidence="3 4">MSSRF7</strain>
    </source>
</reference>
<proteinExistence type="predicted"/>
<comment type="caution">
    <text evidence="3">The sequence shown here is derived from an EMBL/GenBank/DDBJ whole genome shotgun (WGS) entry which is preliminary data.</text>
</comment>
<evidence type="ECO:0000313" key="4">
    <source>
        <dbReference type="Proteomes" id="UP001279860"/>
    </source>
</evidence>